<gene>
    <name evidence="1" type="ordered locus">amb3671</name>
</gene>
<name>Q2W100_PARM1</name>
<dbReference type="EMBL" id="AP007255">
    <property type="protein sequence ID" value="BAE52475.1"/>
    <property type="molecule type" value="Genomic_DNA"/>
</dbReference>
<evidence type="ECO:0000313" key="1">
    <source>
        <dbReference type="EMBL" id="BAE52475.1"/>
    </source>
</evidence>
<dbReference type="Pfam" id="PF12599">
    <property type="entry name" value="DUF3768"/>
    <property type="match status" value="1"/>
</dbReference>
<sequence length="108" mass="12143">MDRASKIAKQNDRLRQHHIGGRVMITQGIQTLDQDTITEIVAAVATFSDFTPDNDPHHEHDCAVMTVGEHRIIFKIDAYDRELTFASPDPADPAVTVRVLLIMLADEY</sequence>
<evidence type="ECO:0000313" key="2">
    <source>
        <dbReference type="Proteomes" id="UP000007058"/>
    </source>
</evidence>
<organism evidence="1 2">
    <name type="scientific">Paramagnetospirillum magneticum (strain ATCC 700264 / AMB-1)</name>
    <name type="common">Magnetospirillum magneticum</name>
    <dbReference type="NCBI Taxonomy" id="342108"/>
    <lineage>
        <taxon>Bacteria</taxon>
        <taxon>Pseudomonadati</taxon>
        <taxon>Pseudomonadota</taxon>
        <taxon>Alphaproteobacteria</taxon>
        <taxon>Rhodospirillales</taxon>
        <taxon>Magnetospirillaceae</taxon>
        <taxon>Paramagnetospirillum</taxon>
    </lineage>
</organism>
<accession>Q2W100</accession>
<dbReference type="OrthoDB" id="1495368at2"/>
<dbReference type="InterPro" id="IPR022243">
    <property type="entry name" value="DUF3768"/>
</dbReference>
<dbReference type="KEGG" id="mag:amb3671"/>
<dbReference type="Proteomes" id="UP000007058">
    <property type="component" value="Chromosome"/>
</dbReference>
<dbReference type="HOGENOM" id="CLU_125485_0_0_5"/>
<dbReference type="STRING" id="342108.amb3671"/>
<dbReference type="RefSeq" id="WP_011386027.1">
    <property type="nucleotide sequence ID" value="NC_007626.1"/>
</dbReference>
<keyword evidence="2" id="KW-1185">Reference proteome</keyword>
<proteinExistence type="predicted"/>
<dbReference type="AlphaFoldDB" id="Q2W100"/>
<reference evidence="1 2" key="1">
    <citation type="journal article" date="2005" name="DNA Res.">
        <title>Complete genome sequence of the facultative anaerobic magnetotactic bacterium Magnetospirillum sp. strain AMB-1.</title>
        <authorList>
            <person name="Matsunaga T."/>
            <person name="Okamura Y."/>
            <person name="Fukuda Y."/>
            <person name="Wahyudi A.T."/>
            <person name="Murase Y."/>
            <person name="Takeyama H."/>
        </authorList>
    </citation>
    <scope>NUCLEOTIDE SEQUENCE [LARGE SCALE GENOMIC DNA]</scope>
    <source>
        <strain evidence="2">ATCC 700264 / AMB-1</strain>
    </source>
</reference>
<protein>
    <recommendedName>
        <fullName evidence="3">DUF3768 domain-containing protein</fullName>
    </recommendedName>
</protein>
<evidence type="ECO:0008006" key="3">
    <source>
        <dbReference type="Google" id="ProtNLM"/>
    </source>
</evidence>